<dbReference type="PANTHER" id="PTHR43941:SF1">
    <property type="entry name" value="STRUCTURAL MAINTENANCE OF CHROMOSOMES PROTEIN 2"/>
    <property type="match status" value="1"/>
</dbReference>
<feature type="compositionally biased region" description="Acidic residues" evidence="2">
    <location>
        <begin position="1908"/>
        <end position="1919"/>
    </location>
</feature>
<feature type="compositionally biased region" description="Low complexity" evidence="2">
    <location>
        <begin position="1930"/>
        <end position="1949"/>
    </location>
</feature>
<dbReference type="GO" id="GO:0003682">
    <property type="term" value="F:chromatin binding"/>
    <property type="evidence" value="ECO:0007669"/>
    <property type="project" value="TreeGrafter"/>
</dbReference>
<feature type="coiled-coil region" evidence="1">
    <location>
        <begin position="782"/>
        <end position="862"/>
    </location>
</feature>
<evidence type="ECO:0000313" key="4">
    <source>
        <dbReference type="Proteomes" id="UP001161017"/>
    </source>
</evidence>
<organism evidence="3 4">
    <name type="scientific">Ramalina farinacea</name>
    <dbReference type="NCBI Taxonomy" id="258253"/>
    <lineage>
        <taxon>Eukaryota</taxon>
        <taxon>Fungi</taxon>
        <taxon>Dikarya</taxon>
        <taxon>Ascomycota</taxon>
        <taxon>Pezizomycotina</taxon>
        <taxon>Lecanoromycetes</taxon>
        <taxon>OSLEUM clade</taxon>
        <taxon>Lecanoromycetidae</taxon>
        <taxon>Lecanorales</taxon>
        <taxon>Lecanorineae</taxon>
        <taxon>Ramalinaceae</taxon>
        <taxon>Ramalina</taxon>
    </lineage>
</organism>
<sequence length="2051" mass="224263">MPSTEREDSRDRELVLKHQPSFSDSGRASVPMWDSSDPDRAPPPLPLNPGSSSPAAKPNASKNIAAAAEALSAKARESAYTINPPPQKSPEKSLVKGHKRFESLPNGSLRNRNSYTDALRSLDKTSSPEKSPERAPRTPGYFENRNIENRSPERASAGSSTPTPGERDSGRDTPTSRPQRPPLKAILGQSTPPSATMLALKEMVVPKDLDPALADITNSSTPTHRQPQSFDAISSQILGLTTIATSLQKEMAQLSRRSKDNATDLISLKEATNSRDEDIRKSLKDLASNLTNKLLDPDRSERDGGSRSASSFGHRPGSYLLDSKPHNFGDGLPKSYSLPRMGSPGVSASELSSSSWNAGMERPASLALLGKIFDEMGTKEGQESLAATLGELKNISKSSKTDPQVTKKLEEILAMVKDSGAGSRALVPRRDQGNGAGNQPPRLDVDFDPKPAPLAQTSREITPQRQNSKAGISAKAADFVNEDLQKLLQKMKDSIAHGGGMTAEVKKDLRELRAQVLIQGRDIAEKLDHAESAKNTSRGDAQGPGREEIAQIVQDGLFELREHMENLMRERRRQSSSSMTSRHSVDSQEVYTAVKNALVELPIQQQLATQPAGSGIEREEILEAVREAWEHYKPEIDVQNYGLERDEVLQCLKEGLQEYQPQDRNLDDAHYEVVLDAVREGLQDFKPPAPIETEATITRDEILMTVRECLESFEFPSHVGAPRDPEITRDEVLDAVREGLSTQAPISKEIEFNRDDLFEAVKAGLQGTGTRTPMAGVGEQVLEKMEELIDGMRVEFKEYSEANGGDTEQVLDAMKDGLEDLRKQIETYVDRAADVTGKDEIIDTIKNSMDQLRDELEGSLAEKERSHGPSDNGELLDMMEREFEHLRQVMKPAADQEGSSAPGREAILDTIREGLADMNSSLTRSVDQGADNQTMDLMKDEFEHLREVIATSLLRDGASSDKDELLDAIRESHDHMRAEMELKQHRPESILSNTSELLDAFNDGLDALRSDLEKIVNKPTDMTVNYEILETLKEGLEGVRMDLDGLRAAQDVGRGLSENRDGEVVIADPNVEKLHKNDIGNLEMMIAQLRIKVEALDNMPQPPVSPPSDHGVREQMQGLEDTLHDVQVSIADLGQREQSQSMSREDIEAFETLLRNTKAKVDDLASGDADGLAKVSHFESMESLLHETQDALTNLEGDLASKKDIGVVEALLKEVQAGLDELRERGPGHGEVESVSKSDIEALETLCMDTKTQISELPLPDLEHIVSKEEVLVLDELLRKLDQESAEQHELQAQAFEARKIEHGGLADKLEDLKLIFEDVREELKVNIKDGHQGVRELAQTLDTVAETIMAADATASVDELRELVKTEFEAGRKGVDDIKDHNEQNHKILFDRHTTHKDEIIGDLKARLDVRFDELMTKYDDAQFAAKEKEKASLNKDVQQEEIVNATKTAAEDLKILMDTLGSTVSDSCERMSEDSKTVFSRVDEVGSKLDELLIVGDGKADHQATRAEISKVLAGVEGVQVHASEYQPKILDAVMDILGIVGQHYEQAKTSTEEIKTSVQAIPGAIPLPAIAPTPEAPVTRELPSIERYDDTALHSKLDQLVSNASDAGKTAAEFELLEHIREQVAATATQMSDFVAFQQQTIAEASESKAKEAEEAAVALEKRVAQKEIVEADIVRLSEQKAELGDDVETLKSEKDSLTSLKNKMQADLSSLEMALQIRREELQVMEARADSLERRILDNVLDHSRSLLTTSRPPSSLKDMNLKRVTSNSSNATATTRASSVSTAKPSPTPSAISSGIGMAMKRRQPRPPSNTGSKAGQPDRRILSLSTLGSNRSAVGDRAMVLANAPTMGGNTGSRGLNTGAMKRSHSVKSNFGSQSRKSSWGGTNKAVGLYGDDPVSDKENSVLDEEDEEDDVNGSEADTERRTSYSGTYTGTGSYGEGSTVSSDGPRSSLAASSTVGTIGTRDFAITEDGREESADEEGEPAGEAKDEEGLYLAKEAYEEGDGSPKRVSGKAGDIVLFGHNSDSGIGSDMPTAQLEGGSDYFREV</sequence>
<feature type="compositionally biased region" description="Polar residues" evidence="2">
    <location>
        <begin position="1873"/>
        <end position="1888"/>
    </location>
</feature>
<feature type="region of interest" description="Disordered" evidence="2">
    <location>
        <begin position="1"/>
        <end position="195"/>
    </location>
</feature>
<evidence type="ECO:0000313" key="3">
    <source>
        <dbReference type="EMBL" id="MDI1487527.1"/>
    </source>
</evidence>
<evidence type="ECO:0000256" key="1">
    <source>
        <dbReference type="SAM" id="Coils"/>
    </source>
</evidence>
<feature type="coiled-coil region" evidence="1">
    <location>
        <begin position="1646"/>
        <end position="1739"/>
    </location>
</feature>
<proteinExistence type="predicted"/>
<dbReference type="EMBL" id="JAPUFD010000005">
    <property type="protein sequence ID" value="MDI1487527.1"/>
    <property type="molecule type" value="Genomic_DNA"/>
</dbReference>
<evidence type="ECO:0000256" key="2">
    <source>
        <dbReference type="SAM" id="MobiDB-lite"/>
    </source>
</evidence>
<feature type="compositionally biased region" description="Low complexity" evidence="2">
    <location>
        <begin position="1768"/>
        <end position="1788"/>
    </location>
</feature>
<feature type="compositionally biased region" description="Basic and acidic residues" evidence="2">
    <location>
        <begin position="1"/>
        <end position="16"/>
    </location>
</feature>
<feature type="compositionally biased region" description="Polar residues" evidence="2">
    <location>
        <begin position="105"/>
        <end position="116"/>
    </location>
</feature>
<feature type="region of interest" description="Disordered" evidence="2">
    <location>
        <begin position="422"/>
        <end position="447"/>
    </location>
</feature>
<dbReference type="PANTHER" id="PTHR43941">
    <property type="entry name" value="STRUCTURAL MAINTENANCE OF CHROMOSOMES PROTEIN 2"/>
    <property type="match status" value="1"/>
</dbReference>
<dbReference type="GO" id="GO:0000793">
    <property type="term" value="C:condensed chromosome"/>
    <property type="evidence" value="ECO:0007669"/>
    <property type="project" value="TreeGrafter"/>
</dbReference>
<feature type="region of interest" description="Disordered" evidence="2">
    <location>
        <begin position="2027"/>
        <end position="2051"/>
    </location>
</feature>
<name>A0AA43QJ97_9LECA</name>
<reference evidence="3" key="1">
    <citation type="journal article" date="2023" name="Genome Biol. Evol.">
        <title>First Whole Genome Sequence and Flow Cytometry Genome Size Data for the Lichen-Forming Fungus Ramalina farinacea (Ascomycota).</title>
        <authorList>
            <person name="Llewellyn T."/>
            <person name="Mian S."/>
            <person name="Hill R."/>
            <person name="Leitch I.J."/>
            <person name="Gaya E."/>
        </authorList>
    </citation>
    <scope>NUCLEOTIDE SEQUENCE</scope>
    <source>
        <strain evidence="3">LIQ254RAFAR</strain>
    </source>
</reference>
<feature type="region of interest" description="Disordered" evidence="2">
    <location>
        <begin position="568"/>
        <end position="587"/>
    </location>
</feature>
<feature type="compositionally biased region" description="Low complexity" evidence="2">
    <location>
        <begin position="1751"/>
        <end position="1761"/>
    </location>
</feature>
<comment type="caution">
    <text evidence="3">The sequence shown here is derived from an EMBL/GenBank/DDBJ whole genome shotgun (WGS) entry which is preliminary data.</text>
</comment>
<gene>
    <name evidence="3" type="ORF">OHK93_006797</name>
</gene>
<feature type="region of interest" description="Disordered" evidence="2">
    <location>
        <begin position="1851"/>
        <end position="1995"/>
    </location>
</feature>
<dbReference type="GO" id="GO:0000796">
    <property type="term" value="C:condensin complex"/>
    <property type="evidence" value="ECO:0007669"/>
    <property type="project" value="TreeGrafter"/>
</dbReference>
<feature type="compositionally biased region" description="Low complexity" evidence="2">
    <location>
        <begin position="48"/>
        <end position="73"/>
    </location>
</feature>
<dbReference type="GO" id="GO:0000785">
    <property type="term" value="C:chromatin"/>
    <property type="evidence" value="ECO:0007669"/>
    <property type="project" value="TreeGrafter"/>
</dbReference>
<accession>A0AA43QJ97</accession>
<protein>
    <submittedName>
        <fullName evidence="3">Uncharacterized protein</fullName>
    </submittedName>
</protein>
<feature type="region of interest" description="Disordered" evidence="2">
    <location>
        <begin position="292"/>
        <end position="326"/>
    </location>
</feature>
<dbReference type="GO" id="GO:0007076">
    <property type="term" value="P:mitotic chromosome condensation"/>
    <property type="evidence" value="ECO:0007669"/>
    <property type="project" value="TreeGrafter"/>
</dbReference>
<dbReference type="Proteomes" id="UP001161017">
    <property type="component" value="Unassembled WGS sequence"/>
</dbReference>
<feature type="compositionally biased region" description="Basic and acidic residues" evidence="2">
    <location>
        <begin position="295"/>
        <end position="305"/>
    </location>
</feature>
<feature type="region of interest" description="Disordered" evidence="2">
    <location>
        <begin position="1751"/>
        <end position="1825"/>
    </location>
</feature>
<feature type="compositionally biased region" description="Basic and acidic residues" evidence="2">
    <location>
        <begin position="120"/>
        <end position="136"/>
    </location>
</feature>
<keyword evidence="1" id="KW-0175">Coiled coil</keyword>
<keyword evidence="4" id="KW-1185">Reference proteome</keyword>